<dbReference type="AlphaFoldDB" id="A0A9Q0BJ45"/>
<protein>
    <submittedName>
        <fullName evidence="1">Uncharacterized protein</fullName>
    </submittedName>
</protein>
<feature type="non-terminal residue" evidence="1">
    <location>
        <position position="99"/>
    </location>
</feature>
<feature type="non-terminal residue" evidence="1">
    <location>
        <position position="1"/>
    </location>
</feature>
<sequence length="99" mass="11388">IYQYLSEIREKSKKLTECGAREQILCLHRTRSTKRNRHTEKRSQKKQQVFSHTCGNMHVIVGKSAAEKTVQICHYFNIPTSAWREGTGNIPVNTGRVST</sequence>
<keyword evidence="2" id="KW-1185">Reference proteome</keyword>
<proteinExistence type="predicted"/>
<evidence type="ECO:0000313" key="2">
    <source>
        <dbReference type="Proteomes" id="UP001059596"/>
    </source>
</evidence>
<dbReference type="Proteomes" id="UP001059596">
    <property type="component" value="Unassembled WGS sequence"/>
</dbReference>
<gene>
    <name evidence="1" type="ORF">M5D96_013713</name>
</gene>
<dbReference type="EMBL" id="JAMKOV010000127">
    <property type="protein sequence ID" value="KAI8033530.1"/>
    <property type="molecule type" value="Genomic_DNA"/>
</dbReference>
<comment type="caution">
    <text evidence="1">The sequence shown here is derived from an EMBL/GenBank/DDBJ whole genome shotgun (WGS) entry which is preliminary data.</text>
</comment>
<reference evidence="1" key="1">
    <citation type="journal article" date="2023" name="Genome Biol. Evol.">
        <title>Long-read-based Genome Assembly of Drosophila gunungcola Reveals Fewer Chemosensory Genes in Flower-breeding Species.</title>
        <authorList>
            <person name="Negi A."/>
            <person name="Liao B.Y."/>
            <person name="Yeh S.D."/>
        </authorList>
    </citation>
    <scope>NUCLEOTIDE SEQUENCE</scope>
    <source>
        <strain evidence="1">Sukarami</strain>
    </source>
</reference>
<accession>A0A9Q0BJ45</accession>
<name>A0A9Q0BJ45_9MUSC</name>
<evidence type="ECO:0000313" key="1">
    <source>
        <dbReference type="EMBL" id="KAI8033530.1"/>
    </source>
</evidence>
<organism evidence="1 2">
    <name type="scientific">Drosophila gunungcola</name>
    <name type="common">fruit fly</name>
    <dbReference type="NCBI Taxonomy" id="103775"/>
    <lineage>
        <taxon>Eukaryota</taxon>
        <taxon>Metazoa</taxon>
        <taxon>Ecdysozoa</taxon>
        <taxon>Arthropoda</taxon>
        <taxon>Hexapoda</taxon>
        <taxon>Insecta</taxon>
        <taxon>Pterygota</taxon>
        <taxon>Neoptera</taxon>
        <taxon>Endopterygota</taxon>
        <taxon>Diptera</taxon>
        <taxon>Brachycera</taxon>
        <taxon>Muscomorpha</taxon>
        <taxon>Ephydroidea</taxon>
        <taxon>Drosophilidae</taxon>
        <taxon>Drosophila</taxon>
        <taxon>Sophophora</taxon>
    </lineage>
</organism>